<protein>
    <submittedName>
        <fullName evidence="2">Uncharacterized protein</fullName>
    </submittedName>
</protein>
<feature type="compositionally biased region" description="Pro residues" evidence="1">
    <location>
        <begin position="14"/>
        <end position="29"/>
    </location>
</feature>
<evidence type="ECO:0000256" key="1">
    <source>
        <dbReference type="SAM" id="MobiDB-lite"/>
    </source>
</evidence>
<accession>A0A4Z2F830</accession>
<evidence type="ECO:0000313" key="2">
    <source>
        <dbReference type="EMBL" id="TNN36961.1"/>
    </source>
</evidence>
<feature type="region of interest" description="Disordered" evidence="1">
    <location>
        <begin position="1"/>
        <end position="41"/>
    </location>
</feature>
<reference evidence="2 3" key="1">
    <citation type="submission" date="2019-03" db="EMBL/GenBank/DDBJ databases">
        <title>First draft genome of Liparis tanakae, snailfish: a comprehensive survey of snailfish specific genes.</title>
        <authorList>
            <person name="Kim W."/>
            <person name="Song I."/>
            <person name="Jeong J.-H."/>
            <person name="Kim D."/>
            <person name="Kim S."/>
            <person name="Ryu S."/>
            <person name="Song J.Y."/>
            <person name="Lee S.K."/>
        </authorList>
    </citation>
    <scope>NUCLEOTIDE SEQUENCE [LARGE SCALE GENOMIC DNA]</scope>
    <source>
        <tissue evidence="2">Muscle</tissue>
    </source>
</reference>
<organism evidence="2 3">
    <name type="scientific">Liparis tanakae</name>
    <name type="common">Tanaka's snailfish</name>
    <dbReference type="NCBI Taxonomy" id="230148"/>
    <lineage>
        <taxon>Eukaryota</taxon>
        <taxon>Metazoa</taxon>
        <taxon>Chordata</taxon>
        <taxon>Craniata</taxon>
        <taxon>Vertebrata</taxon>
        <taxon>Euteleostomi</taxon>
        <taxon>Actinopterygii</taxon>
        <taxon>Neopterygii</taxon>
        <taxon>Teleostei</taxon>
        <taxon>Neoteleostei</taxon>
        <taxon>Acanthomorphata</taxon>
        <taxon>Eupercaria</taxon>
        <taxon>Perciformes</taxon>
        <taxon>Cottioidei</taxon>
        <taxon>Cottales</taxon>
        <taxon>Liparidae</taxon>
        <taxon>Liparis</taxon>
    </lineage>
</organism>
<gene>
    <name evidence="2" type="ORF">EYF80_052865</name>
</gene>
<dbReference type="Proteomes" id="UP000314294">
    <property type="component" value="Unassembled WGS sequence"/>
</dbReference>
<comment type="caution">
    <text evidence="2">The sequence shown here is derived from an EMBL/GenBank/DDBJ whole genome shotgun (WGS) entry which is preliminary data.</text>
</comment>
<name>A0A4Z2F830_9TELE</name>
<keyword evidence="3" id="KW-1185">Reference proteome</keyword>
<evidence type="ECO:0000313" key="3">
    <source>
        <dbReference type="Proteomes" id="UP000314294"/>
    </source>
</evidence>
<dbReference type="AlphaFoldDB" id="A0A4Z2F830"/>
<sequence>MQNDEFSGTKPPNRRPGPGPAPGPAPGPGPGSVDQGLPVHVEQDHVALGVVAHHRPRRHHVHELTEHALVDVELSVPQQPDHAADQLQERVGLVQDVLLGQTPVGASSSGGEASRPPSRV</sequence>
<proteinExistence type="predicted"/>
<dbReference type="EMBL" id="SRLO01001549">
    <property type="protein sequence ID" value="TNN36961.1"/>
    <property type="molecule type" value="Genomic_DNA"/>
</dbReference>